<organism evidence="1 2">
    <name type="scientific">Streptococcus mitis</name>
    <dbReference type="NCBI Taxonomy" id="28037"/>
    <lineage>
        <taxon>Bacteria</taxon>
        <taxon>Bacillati</taxon>
        <taxon>Bacillota</taxon>
        <taxon>Bacilli</taxon>
        <taxon>Lactobacillales</taxon>
        <taxon>Streptococcaceae</taxon>
        <taxon>Streptococcus</taxon>
        <taxon>Streptococcus mitis group</taxon>
    </lineage>
</organism>
<protein>
    <submittedName>
        <fullName evidence="1">DNA-damage-inducible protein J</fullName>
    </submittedName>
</protein>
<gene>
    <name evidence="1" type="primary">dinJ</name>
    <name evidence="1" type="ORF">SK608_0668</name>
</gene>
<proteinExistence type="predicted"/>
<evidence type="ECO:0000313" key="1">
    <source>
        <dbReference type="EMBL" id="KEQ47582.1"/>
    </source>
</evidence>
<dbReference type="Proteomes" id="UP000028022">
    <property type="component" value="Unassembled WGS sequence"/>
</dbReference>
<dbReference type="EMBL" id="JPFZ01000009">
    <property type="protein sequence ID" value="KEQ47582.1"/>
    <property type="molecule type" value="Genomic_DNA"/>
</dbReference>
<dbReference type="InterPro" id="IPR013321">
    <property type="entry name" value="Arc_rbn_hlx_hlx"/>
</dbReference>
<dbReference type="Gene3D" id="1.10.1220.10">
    <property type="entry name" value="Met repressor-like"/>
    <property type="match status" value="1"/>
</dbReference>
<dbReference type="AlphaFoldDB" id="A0A081QXA9"/>
<sequence length="95" mass="10845">MSIANSNKIVTFQANRELVNDAMEVLKEKNLSLSSALRLFLKNVAVTNEVDLLSEEELEKEYLFRQLQAEVQESYAKIEAGNYLTDEDVVTRYGL</sequence>
<evidence type="ECO:0000313" key="2">
    <source>
        <dbReference type="Proteomes" id="UP000028022"/>
    </source>
</evidence>
<dbReference type="GO" id="GO:0006355">
    <property type="term" value="P:regulation of DNA-templated transcription"/>
    <property type="evidence" value="ECO:0007669"/>
    <property type="project" value="InterPro"/>
</dbReference>
<accession>A0A081QXA9</accession>
<reference evidence="1 2" key="1">
    <citation type="submission" date="2014-05" db="EMBL/GenBank/DDBJ databases">
        <authorList>
            <person name="Daugherty S.C."/>
            <person name="Tallon L.J."/>
            <person name="Sadzewicz L."/>
            <person name="Kilian M."/>
            <person name="Tettelin H."/>
        </authorList>
    </citation>
    <scope>NUCLEOTIDE SEQUENCE [LARGE SCALE GENOMIC DNA]</scope>
    <source>
        <strain evidence="1 2">SK608</strain>
    </source>
</reference>
<dbReference type="RefSeq" id="WP_000020413.1">
    <property type="nucleotide sequence ID" value="NZ_CAJJIE010000028.1"/>
</dbReference>
<name>A0A081QXA9_STRMT</name>
<comment type="caution">
    <text evidence="1">The sequence shown here is derived from an EMBL/GenBank/DDBJ whole genome shotgun (WGS) entry which is preliminary data.</text>
</comment>